<dbReference type="AlphaFoldDB" id="A0A1G2V975"/>
<dbReference type="Proteomes" id="UP000176868">
    <property type="component" value="Unassembled WGS sequence"/>
</dbReference>
<accession>A0A1G2V975</accession>
<keyword evidence="1" id="KW-0472">Membrane</keyword>
<evidence type="ECO:0000313" key="2">
    <source>
        <dbReference type="EMBL" id="OHB18177.1"/>
    </source>
</evidence>
<gene>
    <name evidence="2" type="ORF">A2544_02505</name>
</gene>
<dbReference type="STRING" id="1802782.A2544_02505"/>
<evidence type="ECO:0000256" key="1">
    <source>
        <dbReference type="SAM" id="Phobius"/>
    </source>
</evidence>
<feature type="transmembrane region" description="Helical" evidence="1">
    <location>
        <begin position="27"/>
        <end position="45"/>
    </location>
</feature>
<organism evidence="2 3">
    <name type="scientific">Candidatus Zambryskibacteria bacterium RIFOXYD2_FULL_43_10</name>
    <dbReference type="NCBI Taxonomy" id="1802782"/>
    <lineage>
        <taxon>Bacteria</taxon>
        <taxon>Candidatus Zambryskiibacteriota</taxon>
    </lineage>
</organism>
<proteinExistence type="predicted"/>
<reference evidence="2 3" key="1">
    <citation type="journal article" date="2016" name="Nat. Commun.">
        <title>Thousands of microbial genomes shed light on interconnected biogeochemical processes in an aquifer system.</title>
        <authorList>
            <person name="Anantharaman K."/>
            <person name="Brown C.T."/>
            <person name="Hug L.A."/>
            <person name="Sharon I."/>
            <person name="Castelle C.J."/>
            <person name="Probst A.J."/>
            <person name="Thomas B.C."/>
            <person name="Singh A."/>
            <person name="Wilkins M.J."/>
            <person name="Karaoz U."/>
            <person name="Brodie E.L."/>
            <person name="Williams K.H."/>
            <person name="Hubbard S.S."/>
            <person name="Banfield J.F."/>
        </authorList>
    </citation>
    <scope>NUCLEOTIDE SEQUENCE [LARGE SCALE GENOMIC DNA]</scope>
</reference>
<keyword evidence="1" id="KW-1133">Transmembrane helix</keyword>
<evidence type="ECO:0000313" key="3">
    <source>
        <dbReference type="Proteomes" id="UP000176868"/>
    </source>
</evidence>
<comment type="caution">
    <text evidence="2">The sequence shown here is derived from an EMBL/GenBank/DDBJ whole genome shotgun (WGS) entry which is preliminary data.</text>
</comment>
<evidence type="ECO:0008006" key="4">
    <source>
        <dbReference type="Google" id="ProtNLM"/>
    </source>
</evidence>
<keyword evidence="1" id="KW-0812">Transmembrane</keyword>
<name>A0A1G2V975_9BACT</name>
<sequence>MKIVSSGRVLNSAAFYKKKKRRKRLQFILIFIGVLAIIFSLIYFFRQEQFLITTIVVTGENVIAKEEITQTVRHLLDGYYLWIIPRANTFIYPRQTIEQNLTEAFPRLKSIDLNSDELRTLILTVEERAPFALYCVGDKCFFLDKEGLIFAPAPSFSAGVYFIYRTEDLIENPIGKRFVTPEEFGSLLKFMETLSILNIRPSTLEIGIDDYSLFLSDGGRIIWRRGDDLLFIRSNLEAFLSDDSIRAQSDFLKKILYLDLRTENKVFYKFK</sequence>
<dbReference type="EMBL" id="MHWZ01000003">
    <property type="protein sequence ID" value="OHB18177.1"/>
    <property type="molecule type" value="Genomic_DNA"/>
</dbReference>
<protein>
    <recommendedName>
        <fullName evidence="4">POTRA domain-containing protein</fullName>
    </recommendedName>
</protein>